<evidence type="ECO:0000256" key="1">
    <source>
        <dbReference type="SAM" id="Phobius"/>
    </source>
</evidence>
<dbReference type="EMBL" id="CP066308">
    <property type="protein sequence ID" value="QQE73731.1"/>
    <property type="molecule type" value="Genomic_DNA"/>
</dbReference>
<accession>A0A7T5EJF0</accession>
<keyword evidence="1" id="KW-0812">Transmembrane</keyword>
<feature type="chain" id="PRO_5032782012" evidence="2">
    <location>
        <begin position="41"/>
        <end position="592"/>
    </location>
</feature>
<keyword evidence="2" id="KW-0732">Signal</keyword>
<evidence type="ECO:0000313" key="5">
    <source>
        <dbReference type="Proteomes" id="UP000595847"/>
    </source>
</evidence>
<keyword evidence="1" id="KW-0472">Membrane</keyword>
<sequence length="592" mass="67416">MQEKSLNNIFSKHGRAKRRTCLGICLMVICFLVLPPVAEATGTADQKPKVLVVYTTESGEITEKIRMLDLLLGHFTADARYVSDAELSATDMENVTHLVYGGTFAAPLPQAARQLLSTYQGKMLAIGANVEQLGSRYSFLSANQPVDISAISLSKTASPMPLEQNYVIRHIQAESGDTLLWGWSGPYAHPLLIQRQDAYYFATDNLFQPFHAFLGEALHSFFQQPHHAGHYAYIRLEDVHPYSDAALLKETGDFLADRNIPFMIALIPVYTNPQTLQLHHLKENRELVEVLRHLQSRGASILLHGYTHQYRQSETGEGFEFWDVKNNSPVSGPPETLVRTKNLYDFATTEAYERYLEQNRAYEERYIRTRVERGIQELTELGLYPVGFEAPHYTISQRGYQIVSEYFRFVLGQAQLGDRDWEIMNSPPYLSTPSFLHGMMLLPETIGYYDPTSLTPLADMAEKMKNIEFVRDGVFGMFYHPYLGIDHLQELISYMETVPGLSWIDLRQMYGEEEWKTLVSQGVIPASSSLVTDLENPNLPPVLPVKHGEAMQKILWGVAALVTVMVLLFLLYTLRNRMNLRKQLFQEQDYHG</sequence>
<feature type="signal peptide" evidence="2">
    <location>
        <begin position="1"/>
        <end position="40"/>
    </location>
</feature>
<reference evidence="3 5" key="1">
    <citation type="submission" date="2020-12" db="EMBL/GenBank/DDBJ databases">
        <title>strain FJAT-54423T represents a novel species of the genus Brevibacillus.</title>
        <authorList>
            <person name="Tang R."/>
        </authorList>
    </citation>
    <scope>NUCLEOTIDE SEQUENCE [LARGE SCALE GENOMIC DNA]</scope>
    <source>
        <strain evidence="3 5">FJAT-54423</strain>
    </source>
</reference>
<dbReference type="Gene3D" id="3.20.20.370">
    <property type="entry name" value="Glycoside hydrolase/deacetylase"/>
    <property type="match status" value="1"/>
</dbReference>
<dbReference type="SUPFAM" id="SSF88713">
    <property type="entry name" value="Glycoside hydrolase/deacetylase"/>
    <property type="match status" value="1"/>
</dbReference>
<protein>
    <submittedName>
        <fullName evidence="3">Polysaccharide deacetylase family protein</fullName>
    </submittedName>
</protein>
<evidence type="ECO:0000313" key="4">
    <source>
        <dbReference type="EMBL" id="QUO40814.1"/>
    </source>
</evidence>
<dbReference type="GO" id="GO:0005975">
    <property type="term" value="P:carbohydrate metabolic process"/>
    <property type="evidence" value="ECO:0007669"/>
    <property type="project" value="InterPro"/>
</dbReference>
<organism evidence="3 5">
    <name type="scientific">Brevibacillus composti</name>
    <dbReference type="NCBI Taxonomy" id="2796470"/>
    <lineage>
        <taxon>Bacteria</taxon>
        <taxon>Bacillati</taxon>
        <taxon>Bacillota</taxon>
        <taxon>Bacilli</taxon>
        <taxon>Bacillales</taxon>
        <taxon>Paenibacillaceae</taxon>
        <taxon>Brevibacillus</taxon>
    </lineage>
</organism>
<dbReference type="EMBL" id="CP073708">
    <property type="protein sequence ID" value="QUO40814.1"/>
    <property type="molecule type" value="Genomic_DNA"/>
</dbReference>
<proteinExistence type="predicted"/>
<evidence type="ECO:0000256" key="2">
    <source>
        <dbReference type="SAM" id="SignalP"/>
    </source>
</evidence>
<dbReference type="Proteomes" id="UP000595847">
    <property type="component" value="Chromosome"/>
</dbReference>
<name>A0A7T5EJF0_9BACL</name>
<dbReference type="InterPro" id="IPR011330">
    <property type="entry name" value="Glyco_hydro/deAcase_b/a-brl"/>
</dbReference>
<dbReference type="KEGG" id="bcop:JD108_17865"/>
<keyword evidence="6" id="KW-1185">Reference proteome</keyword>
<evidence type="ECO:0000313" key="3">
    <source>
        <dbReference type="EMBL" id="QQE73731.1"/>
    </source>
</evidence>
<dbReference type="CDD" id="cd10923">
    <property type="entry name" value="CE4_COG5298"/>
    <property type="match status" value="1"/>
</dbReference>
<dbReference type="InterPro" id="IPR018763">
    <property type="entry name" value="DUF2334"/>
</dbReference>
<evidence type="ECO:0000313" key="6">
    <source>
        <dbReference type="Proteomes" id="UP000677234"/>
    </source>
</evidence>
<dbReference type="RefSeq" id="WP_198827333.1">
    <property type="nucleotide sequence ID" value="NZ_CP066308.1"/>
</dbReference>
<dbReference type="Proteomes" id="UP000677234">
    <property type="component" value="Chromosome"/>
</dbReference>
<feature type="transmembrane region" description="Helical" evidence="1">
    <location>
        <begin position="554"/>
        <end position="574"/>
    </location>
</feature>
<gene>
    <name evidence="3" type="ORF">JD108_17865</name>
    <name evidence="4" type="ORF">KDJ56_17805</name>
</gene>
<dbReference type="Pfam" id="PF10096">
    <property type="entry name" value="DUF2334"/>
    <property type="match status" value="1"/>
</dbReference>
<dbReference type="AlphaFoldDB" id="A0A7T5EJF0"/>
<keyword evidence="1" id="KW-1133">Transmembrane helix</keyword>
<reference evidence="4" key="2">
    <citation type="submission" date="2021-04" db="EMBL/GenBank/DDBJ databases">
        <title>Brevibacillus composti FJAT-54423, complete genome.</title>
        <authorList>
            <person name="Tang R."/>
        </authorList>
    </citation>
    <scope>NUCLEOTIDE SEQUENCE</scope>
    <source>
        <strain evidence="4">FJAT-54424</strain>
    </source>
</reference>